<comment type="caution">
    <text evidence="7">Lacks conserved residue(s) required for the propagation of feature annotation.</text>
</comment>
<dbReference type="SUPFAM" id="SSF103481">
    <property type="entry name" value="Multidrug resistance efflux transporter EmrE"/>
    <property type="match status" value="1"/>
</dbReference>
<dbReference type="PANTHER" id="PTHR31376">
    <property type="entry name" value="OS09G0467300 PROTEIN-RELATED"/>
    <property type="match status" value="1"/>
</dbReference>
<gene>
    <name evidence="9" type="ORF">DCAR_0933569</name>
</gene>
<dbReference type="GO" id="GO:0015211">
    <property type="term" value="F:purine nucleoside transmembrane transporter activity"/>
    <property type="evidence" value="ECO:0007669"/>
    <property type="project" value="UniProtKB-UniRule"/>
</dbReference>
<keyword evidence="3 7" id="KW-0813">Transport</keyword>
<dbReference type="PANTHER" id="PTHR31376:SF105">
    <property type="entry name" value="PURINE PERMEASE-RELATED"/>
    <property type="match status" value="1"/>
</dbReference>
<name>A0AAF0XTQ1_DAUCS</name>
<keyword evidence="6 7" id="KW-0472">Membrane</keyword>
<feature type="compositionally biased region" description="Acidic residues" evidence="8">
    <location>
        <begin position="371"/>
        <end position="382"/>
    </location>
</feature>
<feature type="transmembrane region" description="Helical" evidence="7">
    <location>
        <begin position="129"/>
        <end position="148"/>
    </location>
</feature>
<dbReference type="InterPro" id="IPR037185">
    <property type="entry name" value="EmrE-like"/>
</dbReference>
<reference evidence="9" key="2">
    <citation type="submission" date="2022-03" db="EMBL/GenBank/DDBJ databases">
        <title>Draft title - Genomic analysis of global carrot germplasm unveils the trajectory of domestication and the origin of high carotenoid orange carrot.</title>
        <authorList>
            <person name="Iorizzo M."/>
            <person name="Ellison S."/>
            <person name="Senalik D."/>
            <person name="Macko-Podgorni A."/>
            <person name="Grzebelus D."/>
            <person name="Bostan H."/>
            <person name="Rolling W."/>
            <person name="Curaba J."/>
            <person name="Simon P."/>
        </authorList>
    </citation>
    <scope>NUCLEOTIDE SEQUENCE</scope>
    <source>
        <tissue evidence="9">Leaf</tissue>
    </source>
</reference>
<keyword evidence="5 7" id="KW-1133">Transmembrane helix</keyword>
<reference evidence="9" key="1">
    <citation type="journal article" date="2016" name="Nat. Genet.">
        <title>A high-quality carrot genome assembly provides new insights into carotenoid accumulation and asterid genome evolution.</title>
        <authorList>
            <person name="Iorizzo M."/>
            <person name="Ellison S."/>
            <person name="Senalik D."/>
            <person name="Zeng P."/>
            <person name="Satapoomin P."/>
            <person name="Huang J."/>
            <person name="Bowman M."/>
            <person name="Iovene M."/>
            <person name="Sanseverino W."/>
            <person name="Cavagnaro P."/>
            <person name="Yildiz M."/>
            <person name="Macko-Podgorni A."/>
            <person name="Moranska E."/>
            <person name="Grzebelus E."/>
            <person name="Grzebelus D."/>
            <person name="Ashrafi H."/>
            <person name="Zheng Z."/>
            <person name="Cheng S."/>
            <person name="Spooner D."/>
            <person name="Van Deynze A."/>
            <person name="Simon P."/>
        </authorList>
    </citation>
    <scope>NUCLEOTIDE SEQUENCE</scope>
    <source>
        <tissue evidence="9">Leaf</tissue>
    </source>
</reference>
<evidence type="ECO:0000256" key="1">
    <source>
        <dbReference type="ARBA" id="ARBA00004141"/>
    </source>
</evidence>
<dbReference type="AlphaFoldDB" id="A0AAF0XTQ1"/>
<evidence type="ECO:0000256" key="8">
    <source>
        <dbReference type="SAM" id="MobiDB-lite"/>
    </source>
</evidence>
<evidence type="ECO:0000256" key="3">
    <source>
        <dbReference type="ARBA" id="ARBA00022448"/>
    </source>
</evidence>
<dbReference type="OMA" id="CKSIEMP"/>
<dbReference type="Proteomes" id="UP000077755">
    <property type="component" value="Chromosome 9"/>
</dbReference>
<feature type="transmembrane region" description="Helical" evidence="7">
    <location>
        <begin position="229"/>
        <end position="245"/>
    </location>
</feature>
<dbReference type="Pfam" id="PF16913">
    <property type="entry name" value="PUNUT"/>
    <property type="match status" value="1"/>
</dbReference>
<evidence type="ECO:0000256" key="2">
    <source>
        <dbReference type="ARBA" id="ARBA00006213"/>
    </source>
</evidence>
<keyword evidence="10" id="KW-1185">Reference proteome</keyword>
<evidence type="ECO:0000313" key="10">
    <source>
        <dbReference type="Proteomes" id="UP000077755"/>
    </source>
</evidence>
<accession>A0AAF0XTQ1</accession>
<evidence type="ECO:0000256" key="7">
    <source>
        <dbReference type="RuleBase" id="RU368015"/>
    </source>
</evidence>
<evidence type="ECO:0000256" key="5">
    <source>
        <dbReference type="ARBA" id="ARBA00022989"/>
    </source>
</evidence>
<keyword evidence="4 7" id="KW-0812">Transmembrane</keyword>
<proteinExistence type="inferred from homology"/>
<evidence type="ECO:0000256" key="4">
    <source>
        <dbReference type="ARBA" id="ARBA00022692"/>
    </source>
</evidence>
<feature type="transmembrane region" description="Helical" evidence="7">
    <location>
        <begin position="155"/>
        <end position="175"/>
    </location>
</feature>
<feature type="transmembrane region" description="Helical" evidence="7">
    <location>
        <begin position="92"/>
        <end position="109"/>
    </location>
</feature>
<comment type="similarity">
    <text evidence="2 7">Belongs to the purine permeases (TC 2.A.7.14) family.</text>
</comment>
<organism evidence="9 10">
    <name type="scientific">Daucus carota subsp. sativus</name>
    <name type="common">Carrot</name>
    <dbReference type="NCBI Taxonomy" id="79200"/>
    <lineage>
        <taxon>Eukaryota</taxon>
        <taxon>Viridiplantae</taxon>
        <taxon>Streptophyta</taxon>
        <taxon>Embryophyta</taxon>
        <taxon>Tracheophyta</taxon>
        <taxon>Spermatophyta</taxon>
        <taxon>Magnoliopsida</taxon>
        <taxon>eudicotyledons</taxon>
        <taxon>Gunneridae</taxon>
        <taxon>Pentapetalae</taxon>
        <taxon>asterids</taxon>
        <taxon>campanulids</taxon>
        <taxon>Apiales</taxon>
        <taxon>Apiaceae</taxon>
        <taxon>Apioideae</taxon>
        <taxon>Scandiceae</taxon>
        <taxon>Daucinae</taxon>
        <taxon>Daucus</taxon>
        <taxon>Daucus sect. Daucus</taxon>
    </lineage>
</organism>
<dbReference type="GO" id="GO:0016020">
    <property type="term" value="C:membrane"/>
    <property type="evidence" value="ECO:0007669"/>
    <property type="project" value="UniProtKB-SubCell"/>
</dbReference>
<feature type="transmembrane region" description="Helical" evidence="7">
    <location>
        <begin position="265"/>
        <end position="290"/>
    </location>
</feature>
<dbReference type="GO" id="GO:0005345">
    <property type="term" value="F:purine nucleobase transmembrane transporter activity"/>
    <property type="evidence" value="ECO:0007669"/>
    <property type="project" value="UniProtKB-UniRule"/>
</dbReference>
<dbReference type="InterPro" id="IPR030182">
    <property type="entry name" value="PUP_plant"/>
</dbReference>
<evidence type="ECO:0000313" key="9">
    <source>
        <dbReference type="EMBL" id="WOH14053.1"/>
    </source>
</evidence>
<sequence length="382" mass="42328">MEDGTHIGNQSKEPEAKGMSKNMKKFLLVFNCLILSIGNCIAPLTNRLYSVKGGKRVWLMCALETAGFPFLLIPIIISYFHRRRKGGPKTKFFTMSPVLILPCIVIGILTGADDYMDSAGVSRLPVSTYSLVLASQLGFTAFFAWILVKQKFTFLHFNAILLLTAGAVVLAFHSGSDLPAKESKADYILGFLMTLGAATLYGFVLPVIELVYKKAKQTITYSVVMEMQFYMALAATAFCMVGMKINHDFQAIPREAEKYELGKAMYYLVLIGDAFLWQLFFLGAVGVIFCHSSLLSGILISALLPLSEVLAVFIFNEKFTPEKGMSLFLACWGSLSYFYQEIQLNKKKTLAAENECKSIEMPGEIKKENGITEDDGQSSDIP</sequence>
<comment type="subcellular location">
    <subcellularLocation>
        <location evidence="1 7">Membrane</location>
        <topology evidence="1 7">Multi-pass membrane protein</topology>
    </subcellularLocation>
</comment>
<protein>
    <recommendedName>
        <fullName evidence="7">Probable purine permease</fullName>
    </recommendedName>
</protein>
<feature type="transmembrane region" description="Helical" evidence="7">
    <location>
        <begin position="187"/>
        <end position="208"/>
    </location>
</feature>
<feature type="region of interest" description="Disordered" evidence="8">
    <location>
        <begin position="361"/>
        <end position="382"/>
    </location>
</feature>
<feature type="transmembrane region" description="Helical" evidence="7">
    <location>
        <begin position="57"/>
        <end position="80"/>
    </location>
</feature>
<feature type="compositionally biased region" description="Basic and acidic residues" evidence="8">
    <location>
        <begin position="361"/>
        <end position="370"/>
    </location>
</feature>
<dbReference type="EMBL" id="CP093351">
    <property type="protein sequence ID" value="WOH14053.1"/>
    <property type="molecule type" value="Genomic_DNA"/>
</dbReference>
<evidence type="ECO:0000256" key="6">
    <source>
        <dbReference type="ARBA" id="ARBA00023136"/>
    </source>
</evidence>
<feature type="transmembrane region" description="Helical" evidence="7">
    <location>
        <begin position="26"/>
        <end position="45"/>
    </location>
</feature>
<feature type="transmembrane region" description="Helical" evidence="7">
    <location>
        <begin position="297"/>
        <end position="315"/>
    </location>
</feature>